<proteinExistence type="predicted"/>
<accession>A0A0E9T8F8</accession>
<reference evidence="1" key="2">
    <citation type="journal article" date="2015" name="Fish Shellfish Immunol.">
        <title>Early steps in the European eel (Anguilla anguilla)-Vibrio vulnificus interaction in the gills: Role of the RtxA13 toxin.</title>
        <authorList>
            <person name="Callol A."/>
            <person name="Pajuelo D."/>
            <person name="Ebbesson L."/>
            <person name="Teles M."/>
            <person name="MacKenzie S."/>
            <person name="Amaro C."/>
        </authorList>
    </citation>
    <scope>NUCLEOTIDE SEQUENCE</scope>
</reference>
<dbReference type="AlphaFoldDB" id="A0A0E9T8F8"/>
<evidence type="ECO:0000313" key="1">
    <source>
        <dbReference type="EMBL" id="JAH49033.1"/>
    </source>
</evidence>
<dbReference type="EMBL" id="GBXM01059544">
    <property type="protein sequence ID" value="JAH49033.1"/>
    <property type="molecule type" value="Transcribed_RNA"/>
</dbReference>
<protein>
    <submittedName>
        <fullName evidence="1">Uncharacterized protein</fullName>
    </submittedName>
</protein>
<name>A0A0E9T8F8_ANGAN</name>
<sequence length="17" mass="1855">MSLISESNDVVATKFVD</sequence>
<organism evidence="1">
    <name type="scientific">Anguilla anguilla</name>
    <name type="common">European freshwater eel</name>
    <name type="synonym">Muraena anguilla</name>
    <dbReference type="NCBI Taxonomy" id="7936"/>
    <lineage>
        <taxon>Eukaryota</taxon>
        <taxon>Metazoa</taxon>
        <taxon>Chordata</taxon>
        <taxon>Craniata</taxon>
        <taxon>Vertebrata</taxon>
        <taxon>Euteleostomi</taxon>
        <taxon>Actinopterygii</taxon>
        <taxon>Neopterygii</taxon>
        <taxon>Teleostei</taxon>
        <taxon>Anguilliformes</taxon>
        <taxon>Anguillidae</taxon>
        <taxon>Anguilla</taxon>
    </lineage>
</organism>
<reference evidence="1" key="1">
    <citation type="submission" date="2014-11" db="EMBL/GenBank/DDBJ databases">
        <authorList>
            <person name="Amaro Gonzalez C."/>
        </authorList>
    </citation>
    <scope>NUCLEOTIDE SEQUENCE</scope>
</reference>